<feature type="domain" description="HTH araC/xylS-type" evidence="4">
    <location>
        <begin position="168"/>
        <end position="268"/>
    </location>
</feature>
<dbReference type="Pfam" id="PF12833">
    <property type="entry name" value="HTH_18"/>
    <property type="match status" value="1"/>
</dbReference>
<dbReference type="InterPro" id="IPR011051">
    <property type="entry name" value="RmlC_Cupin_sf"/>
</dbReference>
<evidence type="ECO:0000313" key="6">
    <source>
        <dbReference type="Proteomes" id="UP001305498"/>
    </source>
</evidence>
<dbReference type="Gene3D" id="2.60.120.10">
    <property type="entry name" value="Jelly Rolls"/>
    <property type="match status" value="1"/>
</dbReference>
<dbReference type="InterPro" id="IPR018060">
    <property type="entry name" value="HTH_AraC"/>
</dbReference>
<organism evidence="5 6">
    <name type="scientific">Microbacterium betulae</name>
    <dbReference type="NCBI Taxonomy" id="2981139"/>
    <lineage>
        <taxon>Bacteria</taxon>
        <taxon>Bacillati</taxon>
        <taxon>Actinomycetota</taxon>
        <taxon>Actinomycetes</taxon>
        <taxon>Micrococcales</taxon>
        <taxon>Microbacteriaceae</taxon>
        <taxon>Microbacterium</taxon>
    </lineage>
</organism>
<evidence type="ECO:0000259" key="4">
    <source>
        <dbReference type="PROSITE" id="PS01124"/>
    </source>
</evidence>
<dbReference type="InterPro" id="IPR003313">
    <property type="entry name" value="AraC-bd"/>
</dbReference>
<dbReference type="PANTHER" id="PTHR11019">
    <property type="entry name" value="HTH-TYPE TRANSCRIPTIONAL REGULATOR NIMR"/>
    <property type="match status" value="1"/>
</dbReference>
<evidence type="ECO:0000256" key="1">
    <source>
        <dbReference type="ARBA" id="ARBA00023015"/>
    </source>
</evidence>
<dbReference type="InterPro" id="IPR018062">
    <property type="entry name" value="HTH_AraC-typ_CS"/>
</dbReference>
<dbReference type="PROSITE" id="PS01124">
    <property type="entry name" value="HTH_ARAC_FAMILY_2"/>
    <property type="match status" value="1"/>
</dbReference>
<dbReference type="GO" id="GO:0043565">
    <property type="term" value="F:sequence-specific DNA binding"/>
    <property type="evidence" value="ECO:0007669"/>
    <property type="project" value="InterPro"/>
</dbReference>
<evidence type="ECO:0000256" key="3">
    <source>
        <dbReference type="ARBA" id="ARBA00023163"/>
    </source>
</evidence>
<dbReference type="SUPFAM" id="SSF51182">
    <property type="entry name" value="RmlC-like cupins"/>
    <property type="match status" value="1"/>
</dbReference>
<dbReference type="RefSeq" id="WP_317139742.1">
    <property type="nucleotide sequence ID" value="NZ_CP118157.1"/>
</dbReference>
<reference evidence="5 6" key="1">
    <citation type="submission" date="2023-02" db="EMBL/GenBank/DDBJ databases">
        <title>Microbacterium betulae sp. nov., isolated from birch wood.</title>
        <authorList>
            <person name="Pasciak M."/>
            <person name="Pawlik K.J."/>
            <person name="Martynowski D."/>
            <person name="Laczmanski L."/>
            <person name="Ciekot J."/>
            <person name="Szponar B."/>
            <person name="Wojcik-Fatla A."/>
            <person name="Mackiewicz B."/>
            <person name="Farian E."/>
            <person name="Cholewa G."/>
            <person name="Cholewa A."/>
            <person name="Dutkiewicz J."/>
        </authorList>
    </citation>
    <scope>NUCLEOTIDE SEQUENCE [LARGE SCALE GENOMIC DNA]</scope>
    <source>
        <strain evidence="5 6">AB</strain>
    </source>
</reference>
<dbReference type="Gene3D" id="1.10.10.60">
    <property type="entry name" value="Homeodomain-like"/>
    <property type="match status" value="1"/>
</dbReference>
<keyword evidence="2" id="KW-0238">DNA-binding</keyword>
<dbReference type="PANTHER" id="PTHR11019:SF199">
    <property type="entry name" value="HTH-TYPE TRANSCRIPTIONAL REGULATOR NIMR"/>
    <property type="match status" value="1"/>
</dbReference>
<accession>A0AA97FKS1</accession>
<sequence>MNSYRQDDWAASPSHPSAVNAPYLMGTGVVTAEDTGTRPLSPPHSHPDPMLAWCYRGTVWVHLQDAMWRLAPGQGMWIPAHTPHTAHHEADSTGCYTYIPDSSLIVPIDDVTRVLVPRAVQEMLLHLGINDMPTDLRVRIQSVLIEMLQQPVPEAASEWGEVPMPADERVRPLVQAVLAYPGDPRSARDLLLAHGLHERTVLRIFQNDVGMSFGRWRTGVRMTLGARLIIDGTPVGAAAHRCGYATTSAFSASFKERFGITPRQHVARVQADAAHQLYWR</sequence>
<evidence type="ECO:0000313" key="5">
    <source>
        <dbReference type="EMBL" id="WOF23272.1"/>
    </source>
</evidence>
<dbReference type="SMART" id="SM00342">
    <property type="entry name" value="HTH_ARAC"/>
    <property type="match status" value="1"/>
</dbReference>
<dbReference type="GO" id="GO:0003700">
    <property type="term" value="F:DNA-binding transcription factor activity"/>
    <property type="evidence" value="ECO:0007669"/>
    <property type="project" value="InterPro"/>
</dbReference>
<name>A0AA97FKS1_9MICO</name>
<keyword evidence="6" id="KW-1185">Reference proteome</keyword>
<protein>
    <submittedName>
        <fullName evidence="5">AraC family transcriptional regulator</fullName>
    </submittedName>
</protein>
<dbReference type="InterPro" id="IPR009057">
    <property type="entry name" value="Homeodomain-like_sf"/>
</dbReference>
<dbReference type="InterPro" id="IPR014710">
    <property type="entry name" value="RmlC-like_jellyroll"/>
</dbReference>
<proteinExistence type="predicted"/>
<dbReference type="Proteomes" id="UP001305498">
    <property type="component" value="Chromosome"/>
</dbReference>
<dbReference type="EMBL" id="CP118157">
    <property type="protein sequence ID" value="WOF23272.1"/>
    <property type="molecule type" value="Genomic_DNA"/>
</dbReference>
<dbReference type="AlphaFoldDB" id="A0AA97FKS1"/>
<keyword evidence="3" id="KW-0804">Transcription</keyword>
<dbReference type="SUPFAM" id="SSF46689">
    <property type="entry name" value="Homeodomain-like"/>
    <property type="match status" value="1"/>
</dbReference>
<evidence type="ECO:0000256" key="2">
    <source>
        <dbReference type="ARBA" id="ARBA00023125"/>
    </source>
</evidence>
<dbReference type="KEGG" id="mbet:N8K70_00960"/>
<dbReference type="PROSITE" id="PS00041">
    <property type="entry name" value="HTH_ARAC_FAMILY_1"/>
    <property type="match status" value="1"/>
</dbReference>
<gene>
    <name evidence="5" type="ORF">N8K70_00960</name>
</gene>
<keyword evidence="1" id="KW-0805">Transcription regulation</keyword>
<dbReference type="Pfam" id="PF02311">
    <property type="entry name" value="AraC_binding"/>
    <property type="match status" value="1"/>
</dbReference>